<evidence type="ECO:0000313" key="3">
    <source>
        <dbReference type="Proteomes" id="UP000265520"/>
    </source>
</evidence>
<dbReference type="AlphaFoldDB" id="A0A392LZU0"/>
<dbReference type="Proteomes" id="UP000265520">
    <property type="component" value="Unassembled WGS sequence"/>
</dbReference>
<dbReference type="InterPro" id="IPR026960">
    <property type="entry name" value="RVT-Znf"/>
</dbReference>
<dbReference type="PANTHER" id="PTHR36617:SF16">
    <property type="entry name" value="OS04G0516500 PROTEIN"/>
    <property type="match status" value="1"/>
</dbReference>
<reference evidence="2 3" key="1">
    <citation type="journal article" date="2018" name="Front. Plant Sci.">
        <title>Red Clover (Trifolium pratense) and Zigzag Clover (T. medium) - A Picture of Genomic Similarities and Differences.</title>
        <authorList>
            <person name="Dluhosova J."/>
            <person name="Istvanek J."/>
            <person name="Nedelnik J."/>
            <person name="Repkova J."/>
        </authorList>
    </citation>
    <scope>NUCLEOTIDE SEQUENCE [LARGE SCALE GENOMIC DNA]</scope>
    <source>
        <strain evidence="3">cv. 10/8</strain>
        <tissue evidence="2">Leaf</tissue>
    </source>
</reference>
<keyword evidence="2" id="KW-0548">Nucleotidyltransferase</keyword>
<gene>
    <name evidence="2" type="ORF">A2U01_0001282</name>
</gene>
<feature type="non-terminal residue" evidence="2">
    <location>
        <position position="1"/>
    </location>
</feature>
<organism evidence="2 3">
    <name type="scientific">Trifolium medium</name>
    <dbReference type="NCBI Taxonomy" id="97028"/>
    <lineage>
        <taxon>Eukaryota</taxon>
        <taxon>Viridiplantae</taxon>
        <taxon>Streptophyta</taxon>
        <taxon>Embryophyta</taxon>
        <taxon>Tracheophyta</taxon>
        <taxon>Spermatophyta</taxon>
        <taxon>Magnoliopsida</taxon>
        <taxon>eudicotyledons</taxon>
        <taxon>Gunneridae</taxon>
        <taxon>Pentapetalae</taxon>
        <taxon>rosids</taxon>
        <taxon>fabids</taxon>
        <taxon>Fabales</taxon>
        <taxon>Fabaceae</taxon>
        <taxon>Papilionoideae</taxon>
        <taxon>50 kb inversion clade</taxon>
        <taxon>NPAAA clade</taxon>
        <taxon>Hologalegina</taxon>
        <taxon>IRL clade</taxon>
        <taxon>Trifolieae</taxon>
        <taxon>Trifolium</taxon>
    </lineage>
</organism>
<keyword evidence="2" id="KW-0695">RNA-directed DNA polymerase</keyword>
<evidence type="ECO:0000259" key="1">
    <source>
        <dbReference type="Pfam" id="PF13966"/>
    </source>
</evidence>
<dbReference type="GO" id="GO:0003964">
    <property type="term" value="F:RNA-directed DNA polymerase activity"/>
    <property type="evidence" value="ECO:0007669"/>
    <property type="project" value="UniProtKB-KW"/>
</dbReference>
<dbReference type="Pfam" id="PF13966">
    <property type="entry name" value="zf-RVT"/>
    <property type="match status" value="1"/>
</dbReference>
<dbReference type="PANTHER" id="PTHR36617">
    <property type="entry name" value="PROTEIN, PUTATIVE-RELATED"/>
    <property type="match status" value="1"/>
</dbReference>
<feature type="domain" description="Reverse transcriptase zinc-binding" evidence="1">
    <location>
        <begin position="199"/>
        <end position="289"/>
    </location>
</feature>
<protein>
    <submittedName>
        <fullName evidence="2">Putative non-LTR retroelement reverse transcriptase</fullName>
    </submittedName>
</protein>
<comment type="caution">
    <text evidence="2">The sequence shown here is derived from an EMBL/GenBank/DDBJ whole genome shotgun (WGS) entry which is preliminary data.</text>
</comment>
<evidence type="ECO:0000313" key="2">
    <source>
        <dbReference type="EMBL" id="MCH80513.1"/>
    </source>
</evidence>
<proteinExistence type="predicted"/>
<keyword evidence="2" id="KW-0808">Transferase</keyword>
<name>A0A392LZU0_9FABA</name>
<accession>A0A392LZU0</accession>
<keyword evidence="3" id="KW-1185">Reference proteome</keyword>
<sequence>VYKVNFTKSSVMGVNVSTGFLTLAERCLHCSVGSIPFTYMGLPVGANPQKGSTWKPLLGRYPENLGFGGIDVGQSLETYCLASKEFLVGRASQYRKIAWGIWWDILLARYSALFPSPHLGGRPNDFTGKVGNGSATTFWFDPWLGGMPLKDRYHRLFQVSEQGVELVEDMGSWVHVVTQSPTLGVDDSWVWIHDPCGSYSLKSAYLAITGAVASLEAVSLLSRVWKSWAPSKVIVFSWQLLQDRVPTRQNLLKRRVIMEATGSFCALCGDFVELVHHHFTTCDSISPFWSGSRLEVQVRLDVNLACCCVVNLELLE</sequence>
<dbReference type="EMBL" id="LXQA010001137">
    <property type="protein sequence ID" value="MCH80513.1"/>
    <property type="molecule type" value="Genomic_DNA"/>
</dbReference>